<evidence type="ECO:0000256" key="1">
    <source>
        <dbReference type="SAM" id="MobiDB-lite"/>
    </source>
</evidence>
<proteinExistence type="predicted"/>
<keyword evidence="3" id="KW-1185">Reference proteome</keyword>
<feature type="compositionally biased region" description="Basic and acidic residues" evidence="1">
    <location>
        <begin position="51"/>
        <end position="62"/>
    </location>
</feature>
<reference evidence="2" key="1">
    <citation type="journal article" date="2023" name="Mol. Biol. Evol.">
        <title>Third-Generation Sequencing Reveals the Adaptive Role of the Epigenome in Three Deep-Sea Polychaetes.</title>
        <authorList>
            <person name="Perez M."/>
            <person name="Aroh O."/>
            <person name="Sun Y."/>
            <person name="Lan Y."/>
            <person name="Juniper S.K."/>
            <person name="Young C.R."/>
            <person name="Angers B."/>
            <person name="Qian P.Y."/>
        </authorList>
    </citation>
    <scope>NUCLEOTIDE SEQUENCE</scope>
    <source>
        <strain evidence="2">R07B-5</strain>
    </source>
</reference>
<sequence length="116" mass="12770">MYVNTHPVHFRLSHARGDRVCTHLCVPRTGERACEVNIGSALSVAVPRPGTRAEPRRAANDRRPRHNARRALSGFRTGDGFVTALDRSSLSRWRASAIAIPAKRRAQTGDAQVTCD</sequence>
<accession>A0AAD9KP68</accession>
<comment type="caution">
    <text evidence="2">The sequence shown here is derived from an EMBL/GenBank/DDBJ whole genome shotgun (WGS) entry which is preliminary data.</text>
</comment>
<name>A0AAD9KP68_RIDPI</name>
<dbReference type="Proteomes" id="UP001209878">
    <property type="component" value="Unassembled WGS sequence"/>
</dbReference>
<dbReference type="AlphaFoldDB" id="A0AAD9KP68"/>
<evidence type="ECO:0000313" key="2">
    <source>
        <dbReference type="EMBL" id="KAK2175128.1"/>
    </source>
</evidence>
<feature type="region of interest" description="Disordered" evidence="1">
    <location>
        <begin position="47"/>
        <end position="67"/>
    </location>
</feature>
<organism evidence="2 3">
    <name type="scientific">Ridgeia piscesae</name>
    <name type="common">Tubeworm</name>
    <dbReference type="NCBI Taxonomy" id="27915"/>
    <lineage>
        <taxon>Eukaryota</taxon>
        <taxon>Metazoa</taxon>
        <taxon>Spiralia</taxon>
        <taxon>Lophotrochozoa</taxon>
        <taxon>Annelida</taxon>
        <taxon>Polychaeta</taxon>
        <taxon>Sedentaria</taxon>
        <taxon>Canalipalpata</taxon>
        <taxon>Sabellida</taxon>
        <taxon>Siboglinidae</taxon>
        <taxon>Ridgeia</taxon>
    </lineage>
</organism>
<evidence type="ECO:0000313" key="3">
    <source>
        <dbReference type="Proteomes" id="UP001209878"/>
    </source>
</evidence>
<protein>
    <submittedName>
        <fullName evidence="2">Uncharacterized protein</fullName>
    </submittedName>
</protein>
<dbReference type="EMBL" id="JAODUO010000748">
    <property type="protein sequence ID" value="KAK2175128.1"/>
    <property type="molecule type" value="Genomic_DNA"/>
</dbReference>
<gene>
    <name evidence="2" type="ORF">NP493_746g02028</name>
</gene>